<reference evidence="1 2" key="1">
    <citation type="submission" date="2024-01" db="EMBL/GenBank/DDBJ databases">
        <title>The genomes of 5 underutilized Papilionoideae crops provide insights into root nodulation and disease resistanc.</title>
        <authorList>
            <person name="Jiang F."/>
        </authorList>
    </citation>
    <scope>NUCLEOTIDE SEQUENCE [LARGE SCALE GENOMIC DNA]</scope>
    <source>
        <strain evidence="1">LVBAO_FW01</strain>
        <tissue evidence="1">Leaves</tissue>
    </source>
</reference>
<sequence length="110" mass="12443">MVLGTCFVKLTSLGGSLGGQYLFDQSWQKEESNTLLHAQDVFSIEHALRDCGWFHRAWFLTSLKISFVLRNVDCDVIEDYKATQTCPTNLTKPSHISNEMLFPKSLVGMV</sequence>
<gene>
    <name evidence="1" type="ORF">VNO77_06076</name>
</gene>
<accession>A0AAN9MZG2</accession>
<dbReference type="EMBL" id="JAYMYQ010000001">
    <property type="protein sequence ID" value="KAK7363914.1"/>
    <property type="molecule type" value="Genomic_DNA"/>
</dbReference>
<protein>
    <submittedName>
        <fullName evidence="1">Uncharacterized protein</fullName>
    </submittedName>
</protein>
<organism evidence="1 2">
    <name type="scientific">Canavalia gladiata</name>
    <name type="common">Sword bean</name>
    <name type="synonym">Dolichos gladiatus</name>
    <dbReference type="NCBI Taxonomy" id="3824"/>
    <lineage>
        <taxon>Eukaryota</taxon>
        <taxon>Viridiplantae</taxon>
        <taxon>Streptophyta</taxon>
        <taxon>Embryophyta</taxon>
        <taxon>Tracheophyta</taxon>
        <taxon>Spermatophyta</taxon>
        <taxon>Magnoliopsida</taxon>
        <taxon>eudicotyledons</taxon>
        <taxon>Gunneridae</taxon>
        <taxon>Pentapetalae</taxon>
        <taxon>rosids</taxon>
        <taxon>fabids</taxon>
        <taxon>Fabales</taxon>
        <taxon>Fabaceae</taxon>
        <taxon>Papilionoideae</taxon>
        <taxon>50 kb inversion clade</taxon>
        <taxon>NPAAA clade</taxon>
        <taxon>indigoferoid/millettioid clade</taxon>
        <taxon>Phaseoleae</taxon>
        <taxon>Canavalia</taxon>
    </lineage>
</organism>
<proteinExistence type="predicted"/>
<dbReference type="Proteomes" id="UP001367508">
    <property type="component" value="Unassembled WGS sequence"/>
</dbReference>
<evidence type="ECO:0000313" key="1">
    <source>
        <dbReference type="EMBL" id="KAK7363914.1"/>
    </source>
</evidence>
<keyword evidence="2" id="KW-1185">Reference proteome</keyword>
<comment type="caution">
    <text evidence="1">The sequence shown here is derived from an EMBL/GenBank/DDBJ whole genome shotgun (WGS) entry which is preliminary data.</text>
</comment>
<evidence type="ECO:0000313" key="2">
    <source>
        <dbReference type="Proteomes" id="UP001367508"/>
    </source>
</evidence>
<name>A0AAN9MZG2_CANGL</name>
<dbReference type="AlphaFoldDB" id="A0AAN9MZG2"/>